<feature type="transmembrane region" description="Helical" evidence="7">
    <location>
        <begin position="183"/>
        <end position="203"/>
    </location>
</feature>
<feature type="compositionally biased region" description="Low complexity" evidence="6">
    <location>
        <begin position="294"/>
        <end position="306"/>
    </location>
</feature>
<feature type="compositionally biased region" description="Polar residues" evidence="6">
    <location>
        <begin position="352"/>
        <end position="361"/>
    </location>
</feature>
<evidence type="ECO:0000259" key="8">
    <source>
        <dbReference type="Pfam" id="PF20684"/>
    </source>
</evidence>
<feature type="compositionally biased region" description="Polar residues" evidence="6">
    <location>
        <begin position="321"/>
        <end position="337"/>
    </location>
</feature>
<protein>
    <recommendedName>
        <fullName evidence="8">Rhodopsin domain-containing protein</fullName>
    </recommendedName>
</protein>
<feature type="domain" description="Rhodopsin" evidence="8">
    <location>
        <begin position="38"/>
        <end position="282"/>
    </location>
</feature>
<accession>A0A9N9VXU7</accession>
<evidence type="ECO:0000313" key="10">
    <source>
        <dbReference type="Proteomes" id="UP000696573"/>
    </source>
</evidence>
<reference evidence="9" key="1">
    <citation type="submission" date="2021-10" db="EMBL/GenBank/DDBJ databases">
        <authorList>
            <person name="Piombo E."/>
        </authorList>
    </citation>
    <scope>NUCLEOTIDE SEQUENCE</scope>
</reference>
<dbReference type="InterPro" id="IPR049326">
    <property type="entry name" value="Rhodopsin_dom_fungi"/>
</dbReference>
<sequence>MAADLDVSDIKLMTKSFRARTIAVLAICYPLATIAVLLRFLSRRISKNSFWWDDWLAATGLSLNYRWHTTYYFLGIPHDDILDGRRKIDTALMIYNTKGAYVAELFYYLNQLSLKLSIMCFYWRVFSPSNYMRRSIQVIGCFIILWFIASFIVAILQCVPIEAAWDPVAKAKPGVKCVNLNGFFFGTSVPNIVADLVLVLLPVQQVWQLNITVTQKVFIIFFFLLGGFVVITSIVRLRLLIVVDFITFPINWTMDDSVVWTIVENCCGVVSVCLASLRPIIKLLPWASIQSAFGRSSGRSQGSNSATRTKTSVFSRARHPSQWSQIDSSHEGMSQSLEARKHTTADVVSIEMQPTENSSQHELAGPLGRYG</sequence>
<evidence type="ECO:0000256" key="7">
    <source>
        <dbReference type="SAM" id="Phobius"/>
    </source>
</evidence>
<dbReference type="Pfam" id="PF20684">
    <property type="entry name" value="Fung_rhodopsin"/>
    <property type="match status" value="1"/>
</dbReference>
<feature type="transmembrane region" description="Helical" evidence="7">
    <location>
        <begin position="215"/>
        <end position="237"/>
    </location>
</feature>
<evidence type="ECO:0000256" key="5">
    <source>
        <dbReference type="ARBA" id="ARBA00038359"/>
    </source>
</evidence>
<feature type="transmembrane region" description="Helical" evidence="7">
    <location>
        <begin position="138"/>
        <end position="163"/>
    </location>
</feature>
<gene>
    <name evidence="9" type="ORF">CRHIZ90672A_00009397</name>
</gene>
<dbReference type="EMBL" id="CABFNQ020000750">
    <property type="protein sequence ID" value="CAH0034709.1"/>
    <property type="molecule type" value="Genomic_DNA"/>
</dbReference>
<dbReference type="PANTHER" id="PTHR33048:SF47">
    <property type="entry name" value="INTEGRAL MEMBRANE PROTEIN-RELATED"/>
    <property type="match status" value="1"/>
</dbReference>
<dbReference type="AlphaFoldDB" id="A0A9N9VXU7"/>
<evidence type="ECO:0000256" key="4">
    <source>
        <dbReference type="ARBA" id="ARBA00023136"/>
    </source>
</evidence>
<keyword evidence="4 7" id="KW-0472">Membrane</keyword>
<dbReference type="PANTHER" id="PTHR33048">
    <property type="entry name" value="PTH11-LIKE INTEGRAL MEMBRANE PROTEIN (AFU_ORTHOLOGUE AFUA_5G11245)"/>
    <property type="match status" value="1"/>
</dbReference>
<evidence type="ECO:0000256" key="2">
    <source>
        <dbReference type="ARBA" id="ARBA00022692"/>
    </source>
</evidence>
<keyword evidence="10" id="KW-1185">Reference proteome</keyword>
<organism evidence="9 10">
    <name type="scientific">Clonostachys rhizophaga</name>
    <dbReference type="NCBI Taxonomy" id="160324"/>
    <lineage>
        <taxon>Eukaryota</taxon>
        <taxon>Fungi</taxon>
        <taxon>Dikarya</taxon>
        <taxon>Ascomycota</taxon>
        <taxon>Pezizomycotina</taxon>
        <taxon>Sordariomycetes</taxon>
        <taxon>Hypocreomycetidae</taxon>
        <taxon>Hypocreales</taxon>
        <taxon>Bionectriaceae</taxon>
        <taxon>Clonostachys</taxon>
    </lineage>
</organism>
<feature type="region of interest" description="Disordered" evidence="6">
    <location>
        <begin position="352"/>
        <end position="371"/>
    </location>
</feature>
<dbReference type="OrthoDB" id="5417844at2759"/>
<comment type="caution">
    <text evidence="9">The sequence shown here is derived from an EMBL/GenBank/DDBJ whole genome shotgun (WGS) entry which is preliminary data.</text>
</comment>
<name>A0A9N9VXU7_9HYPO</name>
<proteinExistence type="inferred from homology"/>
<dbReference type="GO" id="GO:0016020">
    <property type="term" value="C:membrane"/>
    <property type="evidence" value="ECO:0007669"/>
    <property type="project" value="UniProtKB-SubCell"/>
</dbReference>
<dbReference type="Proteomes" id="UP000696573">
    <property type="component" value="Unassembled WGS sequence"/>
</dbReference>
<evidence type="ECO:0000256" key="3">
    <source>
        <dbReference type="ARBA" id="ARBA00022989"/>
    </source>
</evidence>
<evidence type="ECO:0000313" key="9">
    <source>
        <dbReference type="EMBL" id="CAH0034709.1"/>
    </source>
</evidence>
<keyword evidence="3 7" id="KW-1133">Transmembrane helix</keyword>
<feature type="transmembrane region" description="Helical" evidence="7">
    <location>
        <begin position="21"/>
        <end position="41"/>
    </location>
</feature>
<evidence type="ECO:0000256" key="1">
    <source>
        <dbReference type="ARBA" id="ARBA00004141"/>
    </source>
</evidence>
<comment type="similarity">
    <text evidence="5">Belongs to the SAT4 family.</text>
</comment>
<keyword evidence="2 7" id="KW-0812">Transmembrane</keyword>
<evidence type="ECO:0000256" key="6">
    <source>
        <dbReference type="SAM" id="MobiDB-lite"/>
    </source>
</evidence>
<comment type="subcellular location">
    <subcellularLocation>
        <location evidence="1">Membrane</location>
        <topology evidence="1">Multi-pass membrane protein</topology>
    </subcellularLocation>
</comment>
<feature type="region of interest" description="Disordered" evidence="6">
    <location>
        <begin position="294"/>
        <end position="340"/>
    </location>
</feature>
<dbReference type="InterPro" id="IPR052337">
    <property type="entry name" value="SAT4-like"/>
</dbReference>